<keyword evidence="4" id="KW-1185">Reference proteome</keyword>
<reference evidence="4" key="1">
    <citation type="submission" date="2010-06" db="EMBL/GenBank/DDBJ databases">
        <authorList>
            <person name="Jiang H."/>
            <person name="Abraham K."/>
            <person name="Ali S."/>
            <person name="Alsbrooks S.L."/>
            <person name="Anim B.N."/>
            <person name="Anosike U.S."/>
            <person name="Attaway T."/>
            <person name="Bandaranaike D.P."/>
            <person name="Battles P.K."/>
            <person name="Bell S.N."/>
            <person name="Bell A.V."/>
            <person name="Beltran B."/>
            <person name="Bickham C."/>
            <person name="Bustamante Y."/>
            <person name="Caleb T."/>
            <person name="Canada A."/>
            <person name="Cardenas V."/>
            <person name="Carter K."/>
            <person name="Chacko J."/>
            <person name="Chandrabose M.N."/>
            <person name="Chavez D."/>
            <person name="Chavez A."/>
            <person name="Chen L."/>
            <person name="Chu H.-S."/>
            <person name="Claassen K.J."/>
            <person name="Cockrell R."/>
            <person name="Collins M."/>
            <person name="Cooper J.A."/>
            <person name="Cree A."/>
            <person name="Curry S.M."/>
            <person name="Da Y."/>
            <person name="Dao M.D."/>
            <person name="Das B."/>
            <person name="Davila M.-L."/>
            <person name="Davy-Carroll L."/>
            <person name="Denson S."/>
            <person name="Dinh H."/>
            <person name="Ebong V.E."/>
            <person name="Edwards J.R."/>
            <person name="Egan A."/>
            <person name="El-Daye J."/>
            <person name="Escobedo L."/>
            <person name="Fernandez S."/>
            <person name="Fernando P.R."/>
            <person name="Flagg N."/>
            <person name="Forbes L.D."/>
            <person name="Fowler R.G."/>
            <person name="Fu Q."/>
            <person name="Gabisi R.A."/>
            <person name="Ganer J."/>
            <person name="Garbino Pronczuk A."/>
            <person name="Garcia R.M."/>
            <person name="Garner T."/>
            <person name="Garrett T.E."/>
            <person name="Gonzalez D.A."/>
            <person name="Hamid H."/>
            <person name="Hawkins E.S."/>
            <person name="Hirani K."/>
            <person name="Hogues M.E."/>
            <person name="Hollins B."/>
            <person name="Hsiao C.-H."/>
            <person name="Jabil R."/>
            <person name="James M.L."/>
            <person name="Jhangiani S.N."/>
            <person name="Johnson B."/>
            <person name="Johnson Q."/>
            <person name="Joshi V."/>
            <person name="Kalu J.B."/>
            <person name="Kam C."/>
            <person name="Kashfia A."/>
            <person name="Keebler J."/>
            <person name="Kisamo H."/>
            <person name="Kovar C.L."/>
            <person name="Lago L.A."/>
            <person name="Lai C.-Y."/>
            <person name="Laidlaw J."/>
            <person name="Lara F."/>
            <person name="Le T.-K."/>
            <person name="Lee S.L."/>
            <person name="Legall F.H."/>
            <person name="Lemon S.J."/>
            <person name="Lewis L.R."/>
            <person name="Li B."/>
            <person name="Liu Y."/>
            <person name="Liu Y.-S."/>
            <person name="Lopez J."/>
            <person name="Lozado R.J."/>
            <person name="Lu J."/>
            <person name="Madu R.C."/>
            <person name="Maheshwari M."/>
            <person name="Maheshwari R."/>
            <person name="Malloy K."/>
            <person name="Martinez E."/>
            <person name="Mathew T."/>
            <person name="Mercado I.C."/>
            <person name="Mercado C."/>
            <person name="Meyer B."/>
            <person name="Montgomery K."/>
            <person name="Morgan M.B."/>
            <person name="Munidasa M."/>
            <person name="Nazareth L.V."/>
            <person name="Nelson J."/>
            <person name="Ng B.M."/>
            <person name="Nguyen N.B."/>
            <person name="Nguyen P.Q."/>
            <person name="Nguyen T."/>
            <person name="Obregon M."/>
            <person name="Okwuonu G.O."/>
            <person name="Onwere C.G."/>
            <person name="Orozco G."/>
            <person name="Parra A."/>
            <person name="Patel S."/>
            <person name="Patil S."/>
            <person name="Perez A."/>
            <person name="Perez Y."/>
            <person name="Pham C."/>
            <person name="Primus E.L."/>
            <person name="Pu L.-L."/>
            <person name="Puazo M."/>
            <person name="Qin X."/>
            <person name="Quiroz J.B."/>
            <person name="Reese J."/>
            <person name="Richards S."/>
            <person name="Rives C.M."/>
            <person name="Robberts R."/>
            <person name="Ruiz S.J."/>
            <person name="Ruiz M.J."/>
            <person name="Santibanez J."/>
            <person name="Schneider B.W."/>
            <person name="Sisson I."/>
            <person name="Smith M."/>
            <person name="Sodergren E."/>
            <person name="Song X.-Z."/>
            <person name="Song B.B."/>
            <person name="Summersgill H."/>
            <person name="Thelus R."/>
            <person name="Thornton R.D."/>
            <person name="Trejos Z.Y."/>
            <person name="Usmani K."/>
            <person name="Vattathil S."/>
            <person name="Villasana D."/>
            <person name="Walker D.L."/>
            <person name="Wang S."/>
            <person name="Wang K."/>
            <person name="White C.S."/>
            <person name="Williams A.C."/>
            <person name="Williamson J."/>
            <person name="Wilson K."/>
            <person name="Woghiren I.O."/>
            <person name="Woodworth J.R."/>
            <person name="Worley K.C."/>
            <person name="Wright R.A."/>
            <person name="Wu W."/>
            <person name="Young L."/>
            <person name="Zhang L."/>
            <person name="Zhang J."/>
            <person name="Zhu Y."/>
            <person name="Muzny D.M."/>
            <person name="Weinstock G."/>
            <person name="Gibbs R.A."/>
        </authorList>
    </citation>
    <scope>NUCLEOTIDE SEQUENCE [LARGE SCALE GENOMIC DNA]</scope>
    <source>
        <strain evidence="4">LSR1</strain>
    </source>
</reference>
<dbReference type="GO" id="GO:0006508">
    <property type="term" value="P:proteolysis"/>
    <property type="evidence" value="ECO:0007669"/>
    <property type="project" value="InterPro"/>
</dbReference>
<dbReference type="InterPro" id="IPR029058">
    <property type="entry name" value="AB_hydrolase_fold"/>
</dbReference>
<dbReference type="GO" id="GO:0004252">
    <property type="term" value="F:serine-type endopeptidase activity"/>
    <property type="evidence" value="ECO:0007669"/>
    <property type="project" value="TreeGrafter"/>
</dbReference>
<reference evidence="3" key="2">
    <citation type="submission" date="2022-06" db="UniProtKB">
        <authorList>
            <consortium name="EnsemblMetazoa"/>
        </authorList>
    </citation>
    <scope>IDENTIFICATION</scope>
</reference>
<evidence type="ECO:0000313" key="3">
    <source>
        <dbReference type="EnsemblMetazoa" id="XP_016665011.1"/>
    </source>
</evidence>
<dbReference type="RefSeq" id="XP_016665011.1">
    <property type="nucleotide sequence ID" value="XM_016809522.2"/>
</dbReference>
<dbReference type="Gene3D" id="3.40.50.1820">
    <property type="entry name" value="alpha/beta hydrolase"/>
    <property type="match status" value="1"/>
</dbReference>
<dbReference type="Pfam" id="PF00326">
    <property type="entry name" value="Peptidase_S9"/>
    <property type="match status" value="1"/>
</dbReference>
<dbReference type="Proteomes" id="UP000007819">
    <property type="component" value="Unassembled WGS sequence"/>
</dbReference>
<accession>A0A8R2D908</accession>
<evidence type="ECO:0000259" key="2">
    <source>
        <dbReference type="Pfam" id="PF00326"/>
    </source>
</evidence>
<dbReference type="GeneID" id="107885832"/>
<name>A0A8R2D908_ACYPI</name>
<dbReference type="KEGG" id="api:107885832"/>
<organism evidence="3 4">
    <name type="scientific">Acyrthosiphon pisum</name>
    <name type="common">Pea aphid</name>
    <dbReference type="NCBI Taxonomy" id="7029"/>
    <lineage>
        <taxon>Eukaryota</taxon>
        <taxon>Metazoa</taxon>
        <taxon>Ecdysozoa</taxon>
        <taxon>Arthropoda</taxon>
        <taxon>Hexapoda</taxon>
        <taxon>Insecta</taxon>
        <taxon>Pterygota</taxon>
        <taxon>Neoptera</taxon>
        <taxon>Paraneoptera</taxon>
        <taxon>Hemiptera</taxon>
        <taxon>Sternorrhyncha</taxon>
        <taxon>Aphidomorpha</taxon>
        <taxon>Aphidoidea</taxon>
        <taxon>Aphididae</taxon>
        <taxon>Macrosiphini</taxon>
        <taxon>Acyrthosiphon</taxon>
    </lineage>
</organism>
<dbReference type="PANTHER" id="PTHR42776">
    <property type="entry name" value="SERINE PEPTIDASE S9 FAMILY MEMBER"/>
    <property type="match status" value="1"/>
</dbReference>
<proteinExistence type="predicted"/>
<evidence type="ECO:0000313" key="4">
    <source>
        <dbReference type="Proteomes" id="UP000007819"/>
    </source>
</evidence>
<dbReference type="PANTHER" id="PTHR42776:SF4">
    <property type="entry name" value="ACYLAMINO-ACID-RELEASING ENZYME"/>
    <property type="match status" value="1"/>
</dbReference>
<dbReference type="OrthoDB" id="416344at2759"/>
<keyword evidence="1" id="KW-0378">Hydrolase</keyword>
<feature type="domain" description="Peptidase S9 prolyl oligopeptidase catalytic" evidence="2">
    <location>
        <begin position="5"/>
        <end position="82"/>
    </location>
</feature>
<dbReference type="AlphaFoldDB" id="A0A8R2D908"/>
<dbReference type="SUPFAM" id="SSF53474">
    <property type="entry name" value="alpha/beta-Hydrolases"/>
    <property type="match status" value="1"/>
</dbReference>
<dbReference type="InterPro" id="IPR001375">
    <property type="entry name" value="Peptidase_S9_cat"/>
</dbReference>
<dbReference type="EnsemblMetazoa" id="XM_016809522.2">
    <property type="protein sequence ID" value="XP_016665011.1"/>
    <property type="gene ID" value="LOC107885832"/>
</dbReference>
<evidence type="ECO:0000256" key="1">
    <source>
        <dbReference type="ARBA" id="ARBA00022801"/>
    </source>
</evidence>
<protein>
    <recommendedName>
        <fullName evidence="2">Peptidase S9 prolyl oligopeptidase catalytic domain-containing protein</fullName>
    </recommendedName>
</protein>
<sequence>MKLADCSPCKNVHKVQAPTLLLLGEKDLRVPPSQGLAYYHLLKKHGVTARVLMYDDCHSLSTVAAEMDSSINSVLWFKKYTDDDSE</sequence>